<accession>A0A9D3UF86</accession>
<organism evidence="1 2">
    <name type="scientific">Gossypium stocksii</name>
    <dbReference type="NCBI Taxonomy" id="47602"/>
    <lineage>
        <taxon>Eukaryota</taxon>
        <taxon>Viridiplantae</taxon>
        <taxon>Streptophyta</taxon>
        <taxon>Embryophyta</taxon>
        <taxon>Tracheophyta</taxon>
        <taxon>Spermatophyta</taxon>
        <taxon>Magnoliopsida</taxon>
        <taxon>eudicotyledons</taxon>
        <taxon>Gunneridae</taxon>
        <taxon>Pentapetalae</taxon>
        <taxon>rosids</taxon>
        <taxon>malvids</taxon>
        <taxon>Malvales</taxon>
        <taxon>Malvaceae</taxon>
        <taxon>Malvoideae</taxon>
        <taxon>Gossypium</taxon>
    </lineage>
</organism>
<dbReference type="OrthoDB" id="998559at2759"/>
<comment type="caution">
    <text evidence="1">The sequence shown here is derived from an EMBL/GenBank/DDBJ whole genome shotgun (WGS) entry which is preliminary data.</text>
</comment>
<proteinExistence type="predicted"/>
<gene>
    <name evidence="1" type="ORF">J1N35_041108</name>
</gene>
<name>A0A9D3UF86_9ROSI</name>
<dbReference type="EMBL" id="JAIQCV010000012">
    <property type="protein sequence ID" value="KAH1039365.1"/>
    <property type="molecule type" value="Genomic_DNA"/>
</dbReference>
<dbReference type="AlphaFoldDB" id="A0A9D3UF86"/>
<evidence type="ECO:0000313" key="2">
    <source>
        <dbReference type="Proteomes" id="UP000828251"/>
    </source>
</evidence>
<reference evidence="1 2" key="1">
    <citation type="journal article" date="2021" name="Plant Biotechnol. J.">
        <title>Multi-omics assisted identification of the key and species-specific regulatory components of drought-tolerant mechanisms in Gossypium stocksii.</title>
        <authorList>
            <person name="Yu D."/>
            <person name="Ke L."/>
            <person name="Zhang D."/>
            <person name="Wu Y."/>
            <person name="Sun Y."/>
            <person name="Mei J."/>
            <person name="Sun J."/>
            <person name="Sun Y."/>
        </authorList>
    </citation>
    <scope>NUCLEOTIDE SEQUENCE [LARGE SCALE GENOMIC DNA]</scope>
    <source>
        <strain evidence="2">cv. E1</strain>
        <tissue evidence="1">Leaf</tissue>
    </source>
</reference>
<protein>
    <submittedName>
        <fullName evidence="1">Uncharacterized protein</fullName>
    </submittedName>
</protein>
<sequence>MRWLEDNFKTIEASASEVEKEQFARAFILWLIGGFLMLDKSRNLVEQPRKTQQYTDRARGYLTSFRSTNRRGD</sequence>
<keyword evidence="2" id="KW-1185">Reference proteome</keyword>
<evidence type="ECO:0000313" key="1">
    <source>
        <dbReference type="EMBL" id="KAH1039365.1"/>
    </source>
</evidence>
<dbReference type="Proteomes" id="UP000828251">
    <property type="component" value="Unassembled WGS sequence"/>
</dbReference>